<comment type="catalytic activity">
    <reaction evidence="6">
        <text>acetate + ATP = acetyl phosphate + ADP</text>
        <dbReference type="Rhea" id="RHEA:11352"/>
        <dbReference type="ChEBI" id="CHEBI:22191"/>
        <dbReference type="ChEBI" id="CHEBI:30089"/>
        <dbReference type="ChEBI" id="CHEBI:30616"/>
        <dbReference type="ChEBI" id="CHEBI:456216"/>
        <dbReference type="EC" id="2.7.2.1"/>
    </reaction>
</comment>
<evidence type="ECO:0000256" key="3">
    <source>
        <dbReference type="ARBA" id="ARBA00022741"/>
    </source>
</evidence>
<dbReference type="InterPro" id="IPR023865">
    <property type="entry name" value="Aliphatic_acid_kinase_CS"/>
</dbReference>
<gene>
    <name evidence="6" type="primary">ackA</name>
    <name evidence="8" type="ORF">QH73_0002105</name>
</gene>
<name>A0A9X5I351_9CYAN</name>
<dbReference type="CDD" id="cd24010">
    <property type="entry name" value="ASKHA_NBD_AcK_PK"/>
    <property type="match status" value="1"/>
</dbReference>
<keyword evidence="6" id="KW-0963">Cytoplasm</keyword>
<dbReference type="AlphaFoldDB" id="A0A9X5I351"/>
<keyword evidence="3 6" id="KW-0547">Nucleotide-binding</keyword>
<feature type="binding site" evidence="6">
    <location>
        <position position="390"/>
    </location>
    <ligand>
        <name>Mg(2+)</name>
        <dbReference type="ChEBI" id="CHEBI:18420"/>
    </ligand>
</feature>
<keyword evidence="9" id="KW-1185">Reference proteome</keyword>
<dbReference type="EC" id="2.7.2.1" evidence="6"/>
<feature type="binding site" evidence="6">
    <location>
        <begin position="337"/>
        <end position="341"/>
    </location>
    <ligand>
        <name>ATP</name>
        <dbReference type="ChEBI" id="CHEBI:30616"/>
    </ligand>
</feature>
<comment type="subcellular location">
    <subcellularLocation>
        <location evidence="6">Cytoplasm</location>
    </subcellularLocation>
</comment>
<dbReference type="PANTHER" id="PTHR21060">
    <property type="entry name" value="ACETATE KINASE"/>
    <property type="match status" value="1"/>
</dbReference>
<keyword evidence="5 6" id="KW-0067">ATP-binding</keyword>
<evidence type="ECO:0000256" key="6">
    <source>
        <dbReference type="HAMAP-Rule" id="MF_00020"/>
    </source>
</evidence>
<evidence type="ECO:0000256" key="2">
    <source>
        <dbReference type="ARBA" id="ARBA00022679"/>
    </source>
</evidence>
<dbReference type="GO" id="GO:0006085">
    <property type="term" value="P:acetyl-CoA biosynthetic process"/>
    <property type="evidence" value="ECO:0007669"/>
    <property type="project" value="UniProtKB-UniRule"/>
</dbReference>
<feature type="site" description="Transition state stabilizer" evidence="6">
    <location>
        <position position="187"/>
    </location>
</feature>
<dbReference type="GO" id="GO:0005737">
    <property type="term" value="C:cytoplasm"/>
    <property type="evidence" value="ECO:0007669"/>
    <property type="project" value="UniProtKB-SubCell"/>
</dbReference>
<comment type="caution">
    <text evidence="8">The sequence shown here is derived from an EMBL/GenBank/DDBJ whole genome shotgun (WGS) entry which is preliminary data.</text>
</comment>
<evidence type="ECO:0000256" key="4">
    <source>
        <dbReference type="ARBA" id="ARBA00022777"/>
    </source>
</evidence>
<feature type="active site" description="Proton donor/acceptor" evidence="6">
    <location>
        <position position="156"/>
    </location>
</feature>
<dbReference type="GO" id="GO:0005524">
    <property type="term" value="F:ATP binding"/>
    <property type="evidence" value="ECO:0007669"/>
    <property type="project" value="UniProtKB-KW"/>
</dbReference>
<keyword evidence="2 6" id="KW-0808">Transferase</keyword>
<sequence>MKILVLNAGSSSQKSCLYEIGGDGILEQPVEPLWEATIDWTGKSEVGLLKVKTARGASIKTEIPIKERQHAIAQMLDTLMQGKTQIVSDLAEIQLVGHRVVHGGQHYSQPTRITPEVKAAIKELANLAPAHNPVNLEGIEAIEQTLPQVSQVAVFDTAFHSSIPPGAAVYPIPYELCEQGIRRYGFHGISHEYVSRRAAYLLSKDLSSLKLITCHLGNGCSLAAIRDGICINTTMGFTPLEGLMMGTRSGSIDPSILLYLLRQGYDTEKLDEMLNKRSGLKGVSGISGDMRQISQAIAEGNDRAKLAFDIYIHRLRSHIGSMLASLSGLNALVFTAGVGENHAQTRQATCEAFEFLGLKLDPSKNQASPKDADIATSDSQIRVLVVQTQEDWAIAQSCWRLNSDQFNSDQ</sequence>
<keyword evidence="4 6" id="KW-0418">Kinase</keyword>
<dbReference type="GO" id="GO:0000287">
    <property type="term" value="F:magnesium ion binding"/>
    <property type="evidence" value="ECO:0007669"/>
    <property type="project" value="UniProtKB-UniRule"/>
</dbReference>
<dbReference type="Proteomes" id="UP000031532">
    <property type="component" value="Unassembled WGS sequence"/>
</dbReference>
<comment type="subunit">
    <text evidence="6">Homodimer.</text>
</comment>
<dbReference type="PROSITE" id="PS01076">
    <property type="entry name" value="ACETATE_KINASE_2"/>
    <property type="match status" value="1"/>
</dbReference>
<dbReference type="PIRSF" id="PIRSF000722">
    <property type="entry name" value="Acetate_prop_kin"/>
    <property type="match status" value="1"/>
</dbReference>
<comment type="similarity">
    <text evidence="1 6 7">Belongs to the acetokinase family.</text>
</comment>
<dbReference type="Pfam" id="PF00871">
    <property type="entry name" value="Acetate_kinase"/>
    <property type="match status" value="1"/>
</dbReference>
<dbReference type="NCBIfam" id="TIGR00016">
    <property type="entry name" value="ackA"/>
    <property type="match status" value="1"/>
</dbReference>
<comment type="cofactor">
    <cofactor evidence="6">
        <name>Mg(2+)</name>
        <dbReference type="ChEBI" id="CHEBI:18420"/>
    </cofactor>
    <cofactor evidence="6">
        <name>Mn(2+)</name>
        <dbReference type="ChEBI" id="CHEBI:29035"/>
    </cofactor>
    <text evidence="6">Mg(2+). Can also accept Mn(2+).</text>
</comment>
<dbReference type="OrthoDB" id="9802453at2"/>
<dbReference type="InterPro" id="IPR004372">
    <property type="entry name" value="Ac/propionate_kinase"/>
</dbReference>
<feature type="site" description="Transition state stabilizer" evidence="6">
    <location>
        <position position="248"/>
    </location>
</feature>
<dbReference type="PRINTS" id="PR00471">
    <property type="entry name" value="ACETATEKNASE"/>
</dbReference>
<protein>
    <recommendedName>
        <fullName evidence="6">Acetate kinase</fullName>
        <ecNumber evidence="6">2.7.2.1</ecNumber>
    </recommendedName>
    <alternativeName>
        <fullName evidence="6">Acetokinase</fullName>
    </alternativeName>
</protein>
<feature type="binding site" evidence="6">
    <location>
        <begin position="215"/>
        <end position="219"/>
    </location>
    <ligand>
        <name>ATP</name>
        <dbReference type="ChEBI" id="CHEBI:30616"/>
    </ligand>
</feature>
<dbReference type="InterPro" id="IPR000890">
    <property type="entry name" value="Aliphatic_acid_kin_short-chain"/>
</dbReference>
<feature type="binding site" evidence="6">
    <location>
        <position position="14"/>
    </location>
    <ligand>
        <name>ATP</name>
        <dbReference type="ChEBI" id="CHEBI:30616"/>
    </ligand>
</feature>
<dbReference type="HAMAP" id="MF_00020">
    <property type="entry name" value="Acetate_kinase"/>
    <property type="match status" value="1"/>
</dbReference>
<feature type="binding site" evidence="6">
    <location>
        <position position="7"/>
    </location>
    <ligand>
        <name>Mg(2+)</name>
        <dbReference type="ChEBI" id="CHEBI:18420"/>
    </ligand>
</feature>
<evidence type="ECO:0000313" key="8">
    <source>
        <dbReference type="EMBL" id="NHC33466.1"/>
    </source>
</evidence>
<evidence type="ECO:0000256" key="7">
    <source>
        <dbReference type="RuleBase" id="RU003835"/>
    </source>
</evidence>
<keyword evidence="6" id="KW-0479">Metal-binding</keyword>
<accession>A0A9X5I351</accession>
<comment type="pathway">
    <text evidence="6">Metabolic intermediate biosynthesis; acetyl-CoA biosynthesis; acetyl-CoA from acetate: step 1/2.</text>
</comment>
<dbReference type="EMBL" id="JTJC03000001">
    <property type="protein sequence ID" value="NHC33466.1"/>
    <property type="molecule type" value="Genomic_DNA"/>
</dbReference>
<comment type="function">
    <text evidence="6">Catalyzes the formation of acetyl phosphate from acetate and ATP. Can also catalyze the reverse reaction.</text>
</comment>
<evidence type="ECO:0000256" key="1">
    <source>
        <dbReference type="ARBA" id="ARBA00008748"/>
    </source>
</evidence>
<dbReference type="PANTHER" id="PTHR21060:SF15">
    <property type="entry name" value="ACETATE KINASE-RELATED"/>
    <property type="match status" value="1"/>
</dbReference>
<feature type="binding site" evidence="6">
    <location>
        <begin position="289"/>
        <end position="291"/>
    </location>
    <ligand>
        <name>ATP</name>
        <dbReference type="ChEBI" id="CHEBI:30616"/>
    </ligand>
</feature>
<dbReference type="PROSITE" id="PS01075">
    <property type="entry name" value="ACETATE_KINASE_1"/>
    <property type="match status" value="1"/>
</dbReference>
<reference evidence="8 9" key="1">
    <citation type="journal article" date="2015" name="Genome Announc.">
        <title>Draft Genome Sequence of the Terrestrial Cyanobacterium Scytonema millei VB511283, Isolated from Eastern India.</title>
        <authorList>
            <person name="Sen D."/>
            <person name="Chandrababunaidu M.M."/>
            <person name="Singh D."/>
            <person name="Sanghi N."/>
            <person name="Ghorai A."/>
            <person name="Mishra G.P."/>
            <person name="Madduluri M."/>
            <person name="Adhikary S.P."/>
            <person name="Tripathy S."/>
        </authorList>
    </citation>
    <scope>NUCLEOTIDE SEQUENCE [LARGE SCALE GENOMIC DNA]</scope>
    <source>
        <strain evidence="8 9">VB511283</strain>
    </source>
</reference>
<proteinExistence type="inferred from homology"/>
<dbReference type="Gene3D" id="3.30.420.40">
    <property type="match status" value="2"/>
</dbReference>
<evidence type="ECO:0000256" key="5">
    <source>
        <dbReference type="ARBA" id="ARBA00022840"/>
    </source>
</evidence>
<dbReference type="SUPFAM" id="SSF53067">
    <property type="entry name" value="Actin-like ATPase domain"/>
    <property type="match status" value="2"/>
</dbReference>
<dbReference type="GO" id="GO:0008776">
    <property type="term" value="F:acetate kinase activity"/>
    <property type="evidence" value="ECO:0007669"/>
    <property type="project" value="UniProtKB-UniRule"/>
</dbReference>
<organism evidence="8 9">
    <name type="scientific">Scytonema millei VB511283</name>
    <dbReference type="NCBI Taxonomy" id="1245923"/>
    <lineage>
        <taxon>Bacteria</taxon>
        <taxon>Bacillati</taxon>
        <taxon>Cyanobacteriota</taxon>
        <taxon>Cyanophyceae</taxon>
        <taxon>Nostocales</taxon>
        <taxon>Scytonemataceae</taxon>
        <taxon>Scytonema</taxon>
    </lineage>
</organism>
<feature type="binding site" evidence="6">
    <location>
        <position position="99"/>
    </location>
    <ligand>
        <name>substrate</name>
    </ligand>
</feature>
<keyword evidence="6" id="KW-0460">Magnesium</keyword>
<dbReference type="InterPro" id="IPR043129">
    <property type="entry name" value="ATPase_NBD"/>
</dbReference>
<dbReference type="GO" id="GO:0006083">
    <property type="term" value="P:acetate metabolic process"/>
    <property type="evidence" value="ECO:0007669"/>
    <property type="project" value="TreeGrafter"/>
</dbReference>
<evidence type="ECO:0000313" key="9">
    <source>
        <dbReference type="Proteomes" id="UP000031532"/>
    </source>
</evidence>
<dbReference type="RefSeq" id="WP_039715040.1">
    <property type="nucleotide sequence ID" value="NZ_JTJC03000001.1"/>
</dbReference>